<keyword evidence="2" id="KW-1185">Reference proteome</keyword>
<protein>
    <submittedName>
        <fullName evidence="1">Uncharacterized protein</fullName>
    </submittedName>
</protein>
<dbReference type="RefSeq" id="WP_053371088.1">
    <property type="nucleotide sequence ID" value="NZ_KQ435292.1"/>
</dbReference>
<sequence length="104" mass="10871">MTTQPNHRPAVAPVPDIVFAENGATAIAPPPQARRGFSQAGLMSVQLDPALRAEFGAGARRADTAEHAARALAAYVRAVELGQDINSHYEAAVAAAHAWTEVTS</sequence>
<comment type="caution">
    <text evidence="1">The sequence shown here is derived from an EMBL/GenBank/DDBJ whole genome shotgun (WGS) entry which is preliminary data.</text>
</comment>
<gene>
    <name evidence="1" type="ORF">M768_13770</name>
</gene>
<proteinExistence type="predicted"/>
<dbReference type="PATRIC" id="fig|1350482.3.peg.3093"/>
<dbReference type="AlphaFoldDB" id="A0A0M0F5V3"/>
<organism evidence="1 2">
    <name type="scientific">Cellulosimicrobium cellulans F16</name>
    <dbReference type="NCBI Taxonomy" id="1350482"/>
    <lineage>
        <taxon>Bacteria</taxon>
        <taxon>Bacillati</taxon>
        <taxon>Actinomycetota</taxon>
        <taxon>Actinomycetes</taxon>
        <taxon>Micrococcales</taxon>
        <taxon>Promicromonosporaceae</taxon>
        <taxon>Cellulosimicrobium</taxon>
    </lineage>
</organism>
<reference evidence="1 2" key="1">
    <citation type="journal article" date="2015" name="Sci. Rep.">
        <title>Functional and structural properties of a novel cellulosome-like multienzyme complex: efficient glycoside hydrolysis of water-insoluble 7-xylosyl-10-deacetylpaclitaxel.</title>
        <authorList>
            <person name="Dou T.Y."/>
            <person name="Luan H.W."/>
            <person name="Ge G.B."/>
            <person name="Dong M.M."/>
            <person name="Zou H.F."/>
            <person name="He Y.Q."/>
            <person name="Cui P."/>
            <person name="Wang J.Y."/>
            <person name="Hao D.C."/>
            <person name="Yang S.L."/>
            <person name="Yang L."/>
        </authorList>
    </citation>
    <scope>NUCLEOTIDE SEQUENCE [LARGE SCALE GENOMIC DNA]</scope>
    <source>
        <strain evidence="1 2">F16</strain>
    </source>
</reference>
<evidence type="ECO:0000313" key="2">
    <source>
        <dbReference type="Proteomes" id="UP000037387"/>
    </source>
</evidence>
<evidence type="ECO:0000313" key="1">
    <source>
        <dbReference type="EMBL" id="KON72571.1"/>
    </source>
</evidence>
<accession>A0A0M0F5V3</accession>
<dbReference type="Proteomes" id="UP000037387">
    <property type="component" value="Unassembled WGS sequence"/>
</dbReference>
<dbReference type="EMBL" id="ATNL01000011">
    <property type="protein sequence ID" value="KON72571.1"/>
    <property type="molecule type" value="Genomic_DNA"/>
</dbReference>
<name>A0A0M0F5V3_CELCE</name>